<protein>
    <submittedName>
        <fullName evidence="1">Uncharacterized protein</fullName>
    </submittedName>
</protein>
<dbReference type="EMBL" id="CP030840">
    <property type="protein sequence ID" value="AXC09922.1"/>
    <property type="molecule type" value="Genomic_DNA"/>
</dbReference>
<dbReference type="AlphaFoldDB" id="A0A2Z5FT84"/>
<dbReference type="OrthoDB" id="9819668at2"/>
<evidence type="ECO:0000313" key="2">
    <source>
        <dbReference type="Proteomes" id="UP000253606"/>
    </source>
</evidence>
<proteinExistence type="predicted"/>
<keyword evidence="2" id="KW-1185">Reference proteome</keyword>
<sequence>MQTGDMGDDISINSDQKERLASLWREAQDQTISVSNTTPQALFEGVNFRFHLGHAMKAALETAKAVVSFGKAFHSPFEIWSWVECGAEAGAALMSVFESLVQRMSAIQYVTAVVLSEHIPAGIKPNALEAKVKDFLNDPKSHEYAWHLGMSKGRLSEAKEAIGDEDWFVLSLAKLRDLGFIFDEPVSGKLMFKSINFVVGVKSETGG</sequence>
<reference evidence="1 2" key="1">
    <citation type="journal article" date="2018" name="Front. Microbiol.">
        <title>Hydrolytic Capabilities as a Key to Environmental Success: Chitinolytic and Cellulolytic Acidobacteria From Acidic Sub-arctic Soils and Boreal Peatlands.</title>
        <authorList>
            <person name="Belova S.E."/>
            <person name="Ravin N.V."/>
            <person name="Pankratov T.A."/>
            <person name="Rakitin A.L."/>
            <person name="Ivanova A.A."/>
            <person name="Beletsky A.V."/>
            <person name="Mardanov A.V."/>
            <person name="Sinninghe Damste J.S."/>
            <person name="Dedysh S.N."/>
        </authorList>
    </citation>
    <scope>NUCLEOTIDE SEQUENCE [LARGE SCALE GENOMIC DNA]</scope>
    <source>
        <strain evidence="1 2">SBC82</strain>
    </source>
</reference>
<gene>
    <name evidence="1" type="ORF">ACPOL_0547</name>
</gene>
<dbReference type="RefSeq" id="WP_058188610.1">
    <property type="nucleotide sequence ID" value="NZ_CP030840.1"/>
</dbReference>
<organism evidence="1 2">
    <name type="scientific">Acidisarcina polymorpha</name>
    <dbReference type="NCBI Taxonomy" id="2211140"/>
    <lineage>
        <taxon>Bacteria</taxon>
        <taxon>Pseudomonadati</taxon>
        <taxon>Acidobacteriota</taxon>
        <taxon>Terriglobia</taxon>
        <taxon>Terriglobales</taxon>
        <taxon>Acidobacteriaceae</taxon>
        <taxon>Acidisarcina</taxon>
    </lineage>
</organism>
<name>A0A2Z5FT84_9BACT</name>
<evidence type="ECO:0000313" key="1">
    <source>
        <dbReference type="EMBL" id="AXC09922.1"/>
    </source>
</evidence>
<dbReference type="KEGG" id="abas:ACPOL_0547"/>
<dbReference type="Proteomes" id="UP000253606">
    <property type="component" value="Chromosome"/>
</dbReference>
<accession>A0A2Z5FT84</accession>